<dbReference type="EMBL" id="UINC01012336">
    <property type="protein sequence ID" value="SVA53935.1"/>
    <property type="molecule type" value="Genomic_DNA"/>
</dbReference>
<protein>
    <recommendedName>
        <fullName evidence="11">ABC3 transporter permease protein domain-containing protein</fullName>
    </recommendedName>
</protein>
<feature type="domain" description="MacB-like periplasmic core" evidence="9">
    <location>
        <begin position="21"/>
        <end position="245"/>
    </location>
</feature>
<dbReference type="PANTHER" id="PTHR30572:SF4">
    <property type="entry name" value="ABC TRANSPORTER PERMEASE YTRF"/>
    <property type="match status" value="1"/>
</dbReference>
<dbReference type="InterPro" id="IPR003838">
    <property type="entry name" value="ABC3_permease_C"/>
</dbReference>
<keyword evidence="4 7" id="KW-1133">Transmembrane helix</keyword>
<comment type="similarity">
    <text evidence="6">Belongs to the ABC-4 integral membrane protein family.</text>
</comment>
<keyword evidence="3 7" id="KW-0812">Transmembrane</keyword>
<evidence type="ECO:0000259" key="9">
    <source>
        <dbReference type="Pfam" id="PF12704"/>
    </source>
</evidence>
<dbReference type="Pfam" id="PF12704">
    <property type="entry name" value="MacB_PCD"/>
    <property type="match status" value="1"/>
</dbReference>
<feature type="transmembrane region" description="Helical" evidence="7">
    <location>
        <begin position="326"/>
        <end position="347"/>
    </location>
</feature>
<evidence type="ECO:0000313" key="10">
    <source>
        <dbReference type="EMBL" id="SVA53935.1"/>
    </source>
</evidence>
<feature type="transmembrane region" description="Helical" evidence="7">
    <location>
        <begin position="21"/>
        <end position="41"/>
    </location>
</feature>
<proteinExistence type="inferred from homology"/>
<feature type="transmembrane region" description="Helical" evidence="7">
    <location>
        <begin position="367"/>
        <end position="386"/>
    </location>
</feature>
<organism evidence="10">
    <name type="scientific">marine metagenome</name>
    <dbReference type="NCBI Taxonomy" id="408172"/>
    <lineage>
        <taxon>unclassified sequences</taxon>
        <taxon>metagenomes</taxon>
        <taxon>ecological metagenomes</taxon>
    </lineage>
</organism>
<comment type="subcellular location">
    <subcellularLocation>
        <location evidence="1">Cell membrane</location>
        <topology evidence="1">Multi-pass membrane protein</topology>
    </subcellularLocation>
</comment>
<sequence>MKFFDLLFLAFSTLIRYPLRTMMLLIATSIGVMAVILLTAVGEGARDYITSEFRDLGTNLIIVLPGKNETSGGGGPADLAGIAPRDLTVEDAISLEQIEAIKSIAPIVIGETPASFGGFERDVPVIGTTPSFLSVRRWEMREGNFLPGVTLDRSPPVCAIGKEVEKELFGTSRAIGQWLRVGDRRCRVTGIIDSEGRAIGIDVQKIVVMPVSLATALFNRPSLFRIIAEAESRIYMDQIKKDIIRIIKRRHQGKEDITVVRQDTVMSSFDNIFNVLTMALASIASISLFVAGILIMNVMLVAVSQRQSEIGLLKAIGAKNRQINKLFLTEAILLSGSGAILGLILGHTITQVIKLAFPTFNFLPPNWASVVSLFVALVCGALFGLIPARRASKLDPVIALSGEK</sequence>
<evidence type="ECO:0000256" key="4">
    <source>
        <dbReference type="ARBA" id="ARBA00022989"/>
    </source>
</evidence>
<evidence type="ECO:0000256" key="7">
    <source>
        <dbReference type="SAM" id="Phobius"/>
    </source>
</evidence>
<dbReference type="InterPro" id="IPR025857">
    <property type="entry name" value="MacB_PCD"/>
</dbReference>
<dbReference type="InterPro" id="IPR050250">
    <property type="entry name" value="Macrolide_Exporter_MacB"/>
</dbReference>
<dbReference type="Pfam" id="PF02687">
    <property type="entry name" value="FtsX"/>
    <property type="match status" value="1"/>
</dbReference>
<keyword evidence="2" id="KW-1003">Cell membrane</keyword>
<keyword evidence="5 7" id="KW-0472">Membrane</keyword>
<feature type="domain" description="ABC3 transporter permease C-terminal" evidence="8">
    <location>
        <begin position="282"/>
        <end position="396"/>
    </location>
</feature>
<evidence type="ECO:0008006" key="11">
    <source>
        <dbReference type="Google" id="ProtNLM"/>
    </source>
</evidence>
<gene>
    <name evidence="10" type="ORF">METZ01_LOCUS106789</name>
</gene>
<evidence type="ECO:0000256" key="2">
    <source>
        <dbReference type="ARBA" id="ARBA00022475"/>
    </source>
</evidence>
<accession>A0A381WN86</accession>
<evidence type="ECO:0000256" key="1">
    <source>
        <dbReference type="ARBA" id="ARBA00004651"/>
    </source>
</evidence>
<evidence type="ECO:0000256" key="6">
    <source>
        <dbReference type="ARBA" id="ARBA00038076"/>
    </source>
</evidence>
<evidence type="ECO:0000259" key="8">
    <source>
        <dbReference type="Pfam" id="PF02687"/>
    </source>
</evidence>
<evidence type="ECO:0000256" key="5">
    <source>
        <dbReference type="ARBA" id="ARBA00023136"/>
    </source>
</evidence>
<name>A0A381WN86_9ZZZZ</name>
<reference evidence="10" key="1">
    <citation type="submission" date="2018-05" db="EMBL/GenBank/DDBJ databases">
        <authorList>
            <person name="Lanie J.A."/>
            <person name="Ng W.-L."/>
            <person name="Kazmierczak K.M."/>
            <person name="Andrzejewski T.M."/>
            <person name="Davidsen T.M."/>
            <person name="Wayne K.J."/>
            <person name="Tettelin H."/>
            <person name="Glass J.I."/>
            <person name="Rusch D."/>
            <person name="Podicherti R."/>
            <person name="Tsui H.-C.T."/>
            <person name="Winkler M.E."/>
        </authorList>
    </citation>
    <scope>NUCLEOTIDE SEQUENCE</scope>
</reference>
<dbReference type="GO" id="GO:0005886">
    <property type="term" value="C:plasma membrane"/>
    <property type="evidence" value="ECO:0007669"/>
    <property type="project" value="UniProtKB-SubCell"/>
</dbReference>
<dbReference type="AlphaFoldDB" id="A0A381WN86"/>
<dbReference type="GO" id="GO:0022857">
    <property type="term" value="F:transmembrane transporter activity"/>
    <property type="evidence" value="ECO:0007669"/>
    <property type="project" value="TreeGrafter"/>
</dbReference>
<dbReference type="PANTHER" id="PTHR30572">
    <property type="entry name" value="MEMBRANE COMPONENT OF TRANSPORTER-RELATED"/>
    <property type="match status" value="1"/>
</dbReference>
<feature type="transmembrane region" description="Helical" evidence="7">
    <location>
        <begin position="272"/>
        <end position="305"/>
    </location>
</feature>
<evidence type="ECO:0000256" key="3">
    <source>
        <dbReference type="ARBA" id="ARBA00022692"/>
    </source>
</evidence>